<dbReference type="KEGG" id="pmrn:116947086"/>
<proteinExistence type="predicted"/>
<protein>
    <submittedName>
        <fullName evidence="2 3">Protein S100-A1-like</fullName>
    </submittedName>
</protein>
<evidence type="ECO:0000313" key="1">
    <source>
        <dbReference type="Proteomes" id="UP001318040"/>
    </source>
</evidence>
<dbReference type="Gene3D" id="1.10.238.10">
    <property type="entry name" value="EF-hand"/>
    <property type="match status" value="1"/>
</dbReference>
<evidence type="ECO:0000313" key="3">
    <source>
        <dbReference type="RefSeq" id="XP_032818395.1"/>
    </source>
</evidence>
<dbReference type="AlphaFoldDB" id="A0AAJ7TIB1"/>
<dbReference type="InterPro" id="IPR011992">
    <property type="entry name" value="EF-hand-dom_pair"/>
</dbReference>
<reference evidence="2 3" key="1">
    <citation type="submission" date="2025-04" db="UniProtKB">
        <authorList>
            <consortium name="RefSeq"/>
        </authorList>
    </citation>
    <scope>IDENTIFICATION</scope>
    <source>
        <tissue evidence="2 3">Sperm</tissue>
    </source>
</reference>
<organism evidence="1 3">
    <name type="scientific">Petromyzon marinus</name>
    <name type="common">Sea lamprey</name>
    <dbReference type="NCBI Taxonomy" id="7757"/>
    <lineage>
        <taxon>Eukaryota</taxon>
        <taxon>Metazoa</taxon>
        <taxon>Chordata</taxon>
        <taxon>Craniata</taxon>
        <taxon>Vertebrata</taxon>
        <taxon>Cyclostomata</taxon>
        <taxon>Hyperoartia</taxon>
        <taxon>Petromyzontiformes</taxon>
        <taxon>Petromyzontidae</taxon>
        <taxon>Petromyzon</taxon>
    </lineage>
</organism>
<sequence>MSDLHAATLKLLATFNELAHDSAVKDCLKKETFRSFLKGDKGKSLIQNPVDGFVVSRILRDLGDDKDGNVDFLEFVITIAALKFCCHPNFRAHHERNGRTHALRAFQV</sequence>
<dbReference type="GeneID" id="116947086"/>
<dbReference type="Proteomes" id="UP001318040">
    <property type="component" value="Chromosome 29"/>
</dbReference>
<name>A0AAJ7TIB1_PETMA</name>
<dbReference type="RefSeq" id="XP_032818394.1">
    <property type="nucleotide sequence ID" value="XM_032962503.1"/>
</dbReference>
<keyword evidence="1" id="KW-1185">Reference proteome</keyword>
<accession>A0AAJ7TIB1</accession>
<evidence type="ECO:0000313" key="2">
    <source>
        <dbReference type="RefSeq" id="XP_032818394.1"/>
    </source>
</evidence>
<dbReference type="RefSeq" id="XP_032818395.1">
    <property type="nucleotide sequence ID" value="XM_032962504.1"/>
</dbReference>
<gene>
    <name evidence="2 3" type="primary">LOC116947086</name>
</gene>
<dbReference type="SUPFAM" id="SSF47473">
    <property type="entry name" value="EF-hand"/>
    <property type="match status" value="1"/>
</dbReference>